<gene>
    <name evidence="2" type="ORF">AM231_08125</name>
</gene>
<feature type="transmembrane region" description="Helical" evidence="1">
    <location>
        <begin position="63"/>
        <end position="80"/>
    </location>
</feature>
<reference evidence="3" key="1">
    <citation type="submission" date="2015-08" db="EMBL/GenBank/DDBJ databases">
        <title>Genome sequencing project for genomic taxonomy and phylogenomics of Bacillus-like bacteria.</title>
        <authorList>
            <person name="Liu B."/>
            <person name="Wang J."/>
            <person name="Zhu Y."/>
            <person name="Liu G."/>
            <person name="Chen Q."/>
            <person name="Chen Z."/>
            <person name="Lan J."/>
            <person name="Che J."/>
            <person name="Ge C."/>
            <person name="Shi H."/>
            <person name="Pan Z."/>
            <person name="Liu X."/>
        </authorList>
    </citation>
    <scope>NUCLEOTIDE SEQUENCE [LARGE SCALE GENOMIC DNA]</scope>
    <source>
        <strain evidence="3">FJAT-22460</strain>
    </source>
</reference>
<dbReference type="RefSeq" id="WP_054402178.1">
    <property type="nucleotide sequence ID" value="NZ_LIUT01000001.1"/>
</dbReference>
<dbReference type="Proteomes" id="UP000036932">
    <property type="component" value="Unassembled WGS sequence"/>
</dbReference>
<dbReference type="AlphaFoldDB" id="A0A0M1P3S0"/>
<feature type="transmembrane region" description="Helical" evidence="1">
    <location>
        <begin position="92"/>
        <end position="114"/>
    </location>
</feature>
<evidence type="ECO:0000256" key="1">
    <source>
        <dbReference type="SAM" id="Phobius"/>
    </source>
</evidence>
<name>A0A0M1P3S0_9BACL</name>
<evidence type="ECO:0000313" key="2">
    <source>
        <dbReference type="EMBL" id="KOR89131.1"/>
    </source>
</evidence>
<organism evidence="2 3">
    <name type="scientific">Paenibacillus solani</name>
    <dbReference type="NCBI Taxonomy" id="1705565"/>
    <lineage>
        <taxon>Bacteria</taxon>
        <taxon>Bacillati</taxon>
        <taxon>Bacillota</taxon>
        <taxon>Bacilli</taxon>
        <taxon>Bacillales</taxon>
        <taxon>Paenibacillaceae</taxon>
        <taxon>Paenibacillus</taxon>
    </lineage>
</organism>
<dbReference type="OrthoDB" id="2657315at2"/>
<evidence type="ECO:0000313" key="3">
    <source>
        <dbReference type="Proteomes" id="UP000036932"/>
    </source>
</evidence>
<proteinExistence type="predicted"/>
<feature type="transmembrane region" description="Helical" evidence="1">
    <location>
        <begin position="35"/>
        <end position="57"/>
    </location>
</feature>
<comment type="caution">
    <text evidence="2">The sequence shown here is derived from an EMBL/GenBank/DDBJ whole genome shotgun (WGS) entry which is preliminary data.</text>
</comment>
<evidence type="ECO:0008006" key="4">
    <source>
        <dbReference type="Google" id="ProtNLM"/>
    </source>
</evidence>
<protein>
    <recommendedName>
        <fullName evidence="4">DUF4181 domain-containing protein</fullName>
    </recommendedName>
</protein>
<accession>A0A0M1P3S0</accession>
<dbReference type="EMBL" id="LIUT01000001">
    <property type="protein sequence ID" value="KOR89131.1"/>
    <property type="molecule type" value="Genomic_DNA"/>
</dbReference>
<dbReference type="PATRIC" id="fig|1705565.3.peg.3560"/>
<keyword evidence="1" id="KW-0812">Transmembrane</keyword>
<dbReference type="InterPro" id="IPR025441">
    <property type="entry name" value="DUF4181"/>
</dbReference>
<sequence>MEALYSFIGLVLLVGQWILPKIIDVGEEEMRDTPVYRWFLLGSWALLIPVLILIWTMDRSRPYPVWPFLLAVLYCYRGCMEWKYIRETMRHQVSFILAGVFILFALLMVCILLFGTTNL</sequence>
<dbReference type="Pfam" id="PF13789">
    <property type="entry name" value="DUF4181"/>
    <property type="match status" value="1"/>
</dbReference>
<keyword evidence="3" id="KW-1185">Reference proteome</keyword>
<keyword evidence="1" id="KW-1133">Transmembrane helix</keyword>
<feature type="transmembrane region" description="Helical" evidence="1">
    <location>
        <begin position="6"/>
        <end position="23"/>
    </location>
</feature>
<keyword evidence="1" id="KW-0472">Membrane</keyword>